<comment type="caution">
    <text evidence="2">The sequence shown here is derived from an EMBL/GenBank/DDBJ whole genome shotgun (WGS) entry which is preliminary data.</text>
</comment>
<reference evidence="2" key="1">
    <citation type="submission" date="2020-06" db="EMBL/GenBank/DDBJ databases">
        <title>WGS assembly of Ceratodon purpureus strain R40.</title>
        <authorList>
            <person name="Carey S.B."/>
            <person name="Jenkins J."/>
            <person name="Shu S."/>
            <person name="Lovell J.T."/>
            <person name="Sreedasyam A."/>
            <person name="Maumus F."/>
            <person name="Tiley G.P."/>
            <person name="Fernandez-Pozo N."/>
            <person name="Barry K."/>
            <person name="Chen C."/>
            <person name="Wang M."/>
            <person name="Lipzen A."/>
            <person name="Daum C."/>
            <person name="Saski C.A."/>
            <person name="Payton A.C."/>
            <person name="Mcbreen J.C."/>
            <person name="Conrad R.E."/>
            <person name="Kollar L.M."/>
            <person name="Olsson S."/>
            <person name="Huttunen S."/>
            <person name="Landis J.B."/>
            <person name="Wickett N.J."/>
            <person name="Johnson M.G."/>
            <person name="Rensing S.A."/>
            <person name="Grimwood J."/>
            <person name="Schmutz J."/>
            <person name="Mcdaniel S.F."/>
        </authorList>
    </citation>
    <scope>NUCLEOTIDE SEQUENCE</scope>
    <source>
        <strain evidence="2">R40</strain>
    </source>
</reference>
<dbReference type="AlphaFoldDB" id="A0A8T0GUL4"/>
<dbReference type="Proteomes" id="UP000822688">
    <property type="component" value="Chromosome 9"/>
</dbReference>
<feature type="chain" id="PRO_5035925469" description="Secreted protein" evidence="1">
    <location>
        <begin position="28"/>
        <end position="95"/>
    </location>
</feature>
<protein>
    <recommendedName>
        <fullName evidence="4">Secreted protein</fullName>
    </recommendedName>
</protein>
<dbReference type="EMBL" id="CM026430">
    <property type="protein sequence ID" value="KAG0562049.1"/>
    <property type="molecule type" value="Genomic_DNA"/>
</dbReference>
<organism evidence="2 3">
    <name type="scientific">Ceratodon purpureus</name>
    <name type="common">Fire moss</name>
    <name type="synonym">Dicranum purpureum</name>
    <dbReference type="NCBI Taxonomy" id="3225"/>
    <lineage>
        <taxon>Eukaryota</taxon>
        <taxon>Viridiplantae</taxon>
        <taxon>Streptophyta</taxon>
        <taxon>Embryophyta</taxon>
        <taxon>Bryophyta</taxon>
        <taxon>Bryophytina</taxon>
        <taxon>Bryopsida</taxon>
        <taxon>Dicranidae</taxon>
        <taxon>Pseudoditrichales</taxon>
        <taxon>Ditrichaceae</taxon>
        <taxon>Ceratodon</taxon>
    </lineage>
</organism>
<sequence length="95" mass="10850">MRFPTPAFKMLSLMLLCLSIRIDELESDHLENESNTQSKPQSHCHHVIKFTRSISIRECTLKMGMILELKSITNCKNQLALCTPVFHSKQSNSTS</sequence>
<evidence type="ECO:0000256" key="1">
    <source>
        <dbReference type="SAM" id="SignalP"/>
    </source>
</evidence>
<gene>
    <name evidence="2" type="ORF">KC19_9G113500</name>
</gene>
<name>A0A8T0GUL4_CERPU</name>
<evidence type="ECO:0000313" key="3">
    <source>
        <dbReference type="Proteomes" id="UP000822688"/>
    </source>
</evidence>
<keyword evidence="1" id="KW-0732">Signal</keyword>
<proteinExistence type="predicted"/>
<keyword evidence="3" id="KW-1185">Reference proteome</keyword>
<evidence type="ECO:0008006" key="4">
    <source>
        <dbReference type="Google" id="ProtNLM"/>
    </source>
</evidence>
<accession>A0A8T0GUL4</accession>
<feature type="signal peptide" evidence="1">
    <location>
        <begin position="1"/>
        <end position="27"/>
    </location>
</feature>
<evidence type="ECO:0000313" key="2">
    <source>
        <dbReference type="EMBL" id="KAG0562049.1"/>
    </source>
</evidence>